<evidence type="ECO:0000313" key="1">
    <source>
        <dbReference type="EMBL" id="QDU70412.1"/>
    </source>
</evidence>
<dbReference type="Pfam" id="PF01244">
    <property type="entry name" value="Peptidase_M19"/>
    <property type="match status" value="1"/>
</dbReference>
<dbReference type="KEGG" id="mcad:Pan265_02390"/>
<keyword evidence="2" id="KW-1185">Reference proteome</keyword>
<protein>
    <submittedName>
        <fullName evidence="1">Membrane dipeptidase (Peptidase family M19)</fullName>
    </submittedName>
</protein>
<dbReference type="PROSITE" id="PS51365">
    <property type="entry name" value="RENAL_DIPEPTIDASE_2"/>
    <property type="match status" value="1"/>
</dbReference>
<dbReference type="GO" id="GO:0006508">
    <property type="term" value="P:proteolysis"/>
    <property type="evidence" value="ECO:0007669"/>
    <property type="project" value="InterPro"/>
</dbReference>
<organism evidence="1 2">
    <name type="scientific">Mucisphaera calidilacus</name>
    <dbReference type="NCBI Taxonomy" id="2527982"/>
    <lineage>
        <taxon>Bacteria</taxon>
        <taxon>Pseudomonadati</taxon>
        <taxon>Planctomycetota</taxon>
        <taxon>Phycisphaerae</taxon>
        <taxon>Phycisphaerales</taxon>
        <taxon>Phycisphaeraceae</taxon>
        <taxon>Mucisphaera</taxon>
    </lineage>
</organism>
<proteinExistence type="predicted"/>
<dbReference type="EMBL" id="CP036280">
    <property type="protein sequence ID" value="QDU70412.1"/>
    <property type="molecule type" value="Genomic_DNA"/>
</dbReference>
<accession>A0A518BTV6</accession>
<name>A0A518BTV6_9BACT</name>
<gene>
    <name evidence="1" type="ORF">Pan265_02390</name>
</gene>
<dbReference type="RefSeq" id="WP_145444492.1">
    <property type="nucleotide sequence ID" value="NZ_CP036280.1"/>
</dbReference>
<evidence type="ECO:0000313" key="2">
    <source>
        <dbReference type="Proteomes" id="UP000320386"/>
    </source>
</evidence>
<dbReference type="PANTHER" id="PTHR10443:SF12">
    <property type="entry name" value="DIPEPTIDASE"/>
    <property type="match status" value="1"/>
</dbReference>
<dbReference type="PANTHER" id="PTHR10443">
    <property type="entry name" value="MICROSOMAL DIPEPTIDASE"/>
    <property type="match status" value="1"/>
</dbReference>
<dbReference type="InterPro" id="IPR008257">
    <property type="entry name" value="Pept_M19"/>
</dbReference>
<dbReference type="GO" id="GO:0070573">
    <property type="term" value="F:metallodipeptidase activity"/>
    <property type="evidence" value="ECO:0007669"/>
    <property type="project" value="InterPro"/>
</dbReference>
<dbReference type="Gene3D" id="3.20.20.140">
    <property type="entry name" value="Metal-dependent hydrolases"/>
    <property type="match status" value="1"/>
</dbReference>
<reference evidence="1 2" key="1">
    <citation type="submission" date="2019-02" db="EMBL/GenBank/DDBJ databases">
        <title>Deep-cultivation of Planctomycetes and their phenomic and genomic characterization uncovers novel biology.</title>
        <authorList>
            <person name="Wiegand S."/>
            <person name="Jogler M."/>
            <person name="Boedeker C."/>
            <person name="Pinto D."/>
            <person name="Vollmers J."/>
            <person name="Rivas-Marin E."/>
            <person name="Kohn T."/>
            <person name="Peeters S.H."/>
            <person name="Heuer A."/>
            <person name="Rast P."/>
            <person name="Oberbeckmann S."/>
            <person name="Bunk B."/>
            <person name="Jeske O."/>
            <person name="Meyerdierks A."/>
            <person name="Storesund J.E."/>
            <person name="Kallscheuer N."/>
            <person name="Luecker S."/>
            <person name="Lage O.M."/>
            <person name="Pohl T."/>
            <person name="Merkel B.J."/>
            <person name="Hornburger P."/>
            <person name="Mueller R.-W."/>
            <person name="Bruemmer F."/>
            <person name="Labrenz M."/>
            <person name="Spormann A.M."/>
            <person name="Op den Camp H."/>
            <person name="Overmann J."/>
            <person name="Amann R."/>
            <person name="Jetten M.S.M."/>
            <person name="Mascher T."/>
            <person name="Medema M.H."/>
            <person name="Devos D.P."/>
            <person name="Kaster A.-K."/>
            <person name="Ovreas L."/>
            <person name="Rohde M."/>
            <person name="Galperin M.Y."/>
            <person name="Jogler C."/>
        </authorList>
    </citation>
    <scope>NUCLEOTIDE SEQUENCE [LARGE SCALE GENOMIC DNA]</scope>
    <source>
        <strain evidence="1 2">Pan265</strain>
    </source>
</reference>
<dbReference type="InterPro" id="IPR032466">
    <property type="entry name" value="Metal_Hydrolase"/>
</dbReference>
<sequence length="367" mass="39491">MRVFVDGHLDLAMNALVLRRRITEPLSVVREDESGCTSPGWGEATVTLPELRRGGAVMVVSTLLARVRPWRVAWGECGRATGDFADADMAHACAMAMLDYYRCLEDRGLIRMVRGAGDLPGGDRALGEDEPLALLVTMEGADPVRDPEDLHRWYGLGLRTLMLAHFGRSLSAHGTPSEGDDFRVEDVEGPLTDLGRGLLREMEGLGMALDVSHLSDTSLAEALDRFGGRAYASHCGCRSLVPGCQRDLEDAMIKALAERGGVIGVPLFSPYLVPGLTEGSARETCGLDDVVDHLERLRDVAGTDEAVALGTDMDGGFGLSATPVGIDGSGDLPRLAERMLVRGWDEASVGRVFAGNWLRFWGEVLSA</sequence>
<dbReference type="Proteomes" id="UP000320386">
    <property type="component" value="Chromosome"/>
</dbReference>
<dbReference type="AlphaFoldDB" id="A0A518BTV6"/>
<dbReference type="SUPFAM" id="SSF51556">
    <property type="entry name" value="Metallo-dependent hydrolases"/>
    <property type="match status" value="1"/>
</dbReference>
<dbReference type="OrthoDB" id="9804920at2"/>